<gene>
    <name evidence="2" type="ORF">UFOPK3381_00597</name>
</gene>
<sequence>MSYHEAMRVVRLLALSLCITGFTTTAALAGTPPRGTAKQVATAVANSPKIVKLTPKLLAALPAASKDTVSRIYPVSTNPGCDTTRRCVFGSTTSKTTVVLFGDSHASQWLPALAPIALENHFKLIVIWHASCHVANVNVQYEPLGYQDFDFCNTWLPRQIAAIKKLRPKLVLLGERTAQIGDAKQKPFTSTAWRDGLVSTITRLKTSTTQVAILEDLPWSDMNPGPCLSLNVKNVQSCGNSYTKPAFKGQQVAERNAARLTRAGFIPTHQWFCTKKTCSPVVGDYITKWDPGHASATYVQYLTAVIATALKPLL</sequence>
<evidence type="ECO:0000259" key="1">
    <source>
        <dbReference type="Pfam" id="PF19040"/>
    </source>
</evidence>
<protein>
    <submittedName>
        <fullName evidence="2">Unannotated protein</fullName>
    </submittedName>
</protein>
<feature type="domain" description="SGNH" evidence="1">
    <location>
        <begin position="85"/>
        <end position="307"/>
    </location>
</feature>
<evidence type="ECO:0000313" key="2">
    <source>
        <dbReference type="EMBL" id="CAB4867339.1"/>
    </source>
</evidence>
<accession>A0A6J7DFZ6</accession>
<organism evidence="2">
    <name type="scientific">freshwater metagenome</name>
    <dbReference type="NCBI Taxonomy" id="449393"/>
    <lineage>
        <taxon>unclassified sequences</taxon>
        <taxon>metagenomes</taxon>
        <taxon>ecological metagenomes</taxon>
    </lineage>
</organism>
<reference evidence="2" key="1">
    <citation type="submission" date="2020-05" db="EMBL/GenBank/DDBJ databases">
        <authorList>
            <person name="Chiriac C."/>
            <person name="Salcher M."/>
            <person name="Ghai R."/>
            <person name="Kavagutti S V."/>
        </authorList>
    </citation>
    <scope>NUCLEOTIDE SEQUENCE</scope>
</reference>
<proteinExistence type="predicted"/>
<dbReference type="Pfam" id="PF19040">
    <property type="entry name" value="SGNH"/>
    <property type="match status" value="1"/>
</dbReference>
<name>A0A6J7DFZ6_9ZZZZ</name>
<dbReference type="AlphaFoldDB" id="A0A6J7DFZ6"/>
<dbReference type="InterPro" id="IPR043968">
    <property type="entry name" value="SGNH"/>
</dbReference>
<dbReference type="EMBL" id="CAFBLN010000018">
    <property type="protein sequence ID" value="CAB4867339.1"/>
    <property type="molecule type" value="Genomic_DNA"/>
</dbReference>